<keyword evidence="7" id="KW-0472">Membrane</keyword>
<dbReference type="GO" id="GO:0033214">
    <property type="term" value="P:siderophore-iron import into cell"/>
    <property type="evidence" value="ECO:0007669"/>
    <property type="project" value="TreeGrafter"/>
</dbReference>
<dbReference type="HOGENOM" id="CLU_013016_1_1_11"/>
<evidence type="ECO:0000256" key="3">
    <source>
        <dbReference type="ARBA" id="ARBA00022448"/>
    </source>
</evidence>
<evidence type="ECO:0000256" key="7">
    <source>
        <dbReference type="ARBA" id="ARBA00023136"/>
    </source>
</evidence>
<comment type="similarity">
    <text evidence="2">Belongs to the binding-protein-dependent transport system permease family. FecCD subfamily.</text>
</comment>
<evidence type="ECO:0000256" key="4">
    <source>
        <dbReference type="ARBA" id="ARBA00022475"/>
    </source>
</evidence>
<dbReference type="STRING" id="2045.KR76_08170"/>
<keyword evidence="6" id="KW-1133">Transmembrane helix</keyword>
<name>A0A0A1DT21_NOCSI</name>
<evidence type="ECO:0000313" key="9">
    <source>
        <dbReference type="Proteomes" id="UP000030300"/>
    </source>
</evidence>
<dbReference type="InterPro" id="IPR037294">
    <property type="entry name" value="ABC_BtuC-like"/>
</dbReference>
<keyword evidence="9" id="KW-1185">Reference proteome</keyword>
<dbReference type="GO" id="GO:0022857">
    <property type="term" value="F:transmembrane transporter activity"/>
    <property type="evidence" value="ECO:0007669"/>
    <property type="project" value="InterPro"/>
</dbReference>
<protein>
    <submittedName>
        <fullName evidence="8">ABC-type Fe3+-siderophore transport system, permease 2 component</fullName>
    </submittedName>
</protein>
<dbReference type="PANTHER" id="PTHR30472">
    <property type="entry name" value="FERRIC ENTEROBACTIN TRANSPORT SYSTEM PERMEASE PROTEIN"/>
    <property type="match status" value="1"/>
</dbReference>
<dbReference type="SUPFAM" id="SSF81345">
    <property type="entry name" value="ABC transporter involved in vitamin B12 uptake, BtuC"/>
    <property type="match status" value="1"/>
</dbReference>
<dbReference type="EMBL" id="CP009896">
    <property type="protein sequence ID" value="AIY19792.2"/>
    <property type="molecule type" value="Genomic_DNA"/>
</dbReference>
<dbReference type="Pfam" id="PF01032">
    <property type="entry name" value="FecCD"/>
    <property type="match status" value="1"/>
</dbReference>
<dbReference type="OrthoDB" id="4455417at2"/>
<gene>
    <name evidence="8" type="ORF">KR76_08170</name>
</gene>
<evidence type="ECO:0000256" key="6">
    <source>
        <dbReference type="ARBA" id="ARBA00022989"/>
    </source>
</evidence>
<sequence>MNRVLTVRLLGGRISGRVRVRGVLGAGVLLLVAAAVGVASLPSPDAGVSLGETIDALSGRGTRVADLVVLDWRMPRVLAALLFGAMMGLSGAIFQVVTRNPLGSPDVIGFSSGAYTGALVALLVLEVGGAAVPLVATLGGLLTAAVVLGLAGHEGLRGARFVILGIAAAALLSSVNTWLVLRVTAEEGLQASQWGVGTLNEITWGDLRLAAVCGLVLLPGCLLLARPLALHELGDDVAVALGVPMRSRRVLAIAVGVALTAVTTAAAGPISFVALAAPQLARRVVGGSPPALVASAAMGAALLAASDLLAQRVLAPTSLPVGMVTVVLGGCYLAWLLSRRR</sequence>
<reference evidence="8 9" key="1">
    <citation type="journal article" date="2015" name="Genome Announc.">
        <title>Complete Genome Sequence of Steroid-Transforming Nocardioides simplex VKM Ac-2033D.</title>
        <authorList>
            <person name="Shtratnikova V.Y."/>
            <person name="Schelkunov M.I."/>
            <person name="Pekov Y.A."/>
            <person name="Fokina V.V."/>
            <person name="Logacheva M.D."/>
            <person name="Sokolov S.L."/>
            <person name="Bragin E.Y."/>
            <person name="Ashapkin V.V."/>
            <person name="Donova M.V."/>
        </authorList>
    </citation>
    <scope>NUCLEOTIDE SEQUENCE [LARGE SCALE GENOMIC DNA]</scope>
    <source>
        <strain evidence="8 9">VKM Ac-2033D</strain>
    </source>
</reference>
<keyword evidence="5" id="KW-0812">Transmembrane</keyword>
<dbReference type="RefSeq" id="WP_052138360.1">
    <property type="nucleotide sequence ID" value="NZ_BJMC01000017.1"/>
</dbReference>
<evidence type="ECO:0000313" key="8">
    <source>
        <dbReference type="EMBL" id="AIY19792.2"/>
    </source>
</evidence>
<evidence type="ECO:0000256" key="2">
    <source>
        <dbReference type="ARBA" id="ARBA00007935"/>
    </source>
</evidence>
<dbReference type="eggNOG" id="COG4779">
    <property type="taxonomic scope" value="Bacteria"/>
</dbReference>
<keyword evidence="4" id="KW-1003">Cell membrane</keyword>
<dbReference type="GeneID" id="96608897"/>
<proteinExistence type="inferred from homology"/>
<dbReference type="Proteomes" id="UP000030300">
    <property type="component" value="Chromosome"/>
</dbReference>
<keyword evidence="3" id="KW-0813">Transport</keyword>
<dbReference type="GO" id="GO:0005886">
    <property type="term" value="C:plasma membrane"/>
    <property type="evidence" value="ECO:0007669"/>
    <property type="project" value="UniProtKB-SubCell"/>
</dbReference>
<evidence type="ECO:0000256" key="1">
    <source>
        <dbReference type="ARBA" id="ARBA00004651"/>
    </source>
</evidence>
<organism evidence="8 9">
    <name type="scientific">Nocardioides simplex</name>
    <name type="common">Arthrobacter simplex</name>
    <dbReference type="NCBI Taxonomy" id="2045"/>
    <lineage>
        <taxon>Bacteria</taxon>
        <taxon>Bacillati</taxon>
        <taxon>Actinomycetota</taxon>
        <taxon>Actinomycetes</taxon>
        <taxon>Propionibacteriales</taxon>
        <taxon>Nocardioidaceae</taxon>
        <taxon>Pimelobacter</taxon>
    </lineage>
</organism>
<dbReference type="PANTHER" id="PTHR30472:SF24">
    <property type="entry name" value="FERRIC ENTEROBACTIN TRANSPORT SYSTEM PERMEASE PROTEIN FEPG"/>
    <property type="match status" value="1"/>
</dbReference>
<dbReference type="AlphaFoldDB" id="A0A0A1DT21"/>
<evidence type="ECO:0000256" key="5">
    <source>
        <dbReference type="ARBA" id="ARBA00022692"/>
    </source>
</evidence>
<dbReference type="InterPro" id="IPR000522">
    <property type="entry name" value="ABC_transptr_permease_BtuC"/>
</dbReference>
<accession>A0A0A1DT21</accession>
<dbReference type="CDD" id="cd06550">
    <property type="entry name" value="TM_ABC_iron-siderophores_like"/>
    <property type="match status" value="1"/>
</dbReference>
<dbReference type="KEGG" id="psim:KR76_08170"/>
<comment type="subcellular location">
    <subcellularLocation>
        <location evidence="1">Cell membrane</location>
        <topology evidence="1">Multi-pass membrane protein</topology>
    </subcellularLocation>
</comment>
<dbReference type="Gene3D" id="1.10.3470.10">
    <property type="entry name" value="ABC transporter involved in vitamin B12 uptake, BtuC"/>
    <property type="match status" value="1"/>
</dbReference>